<evidence type="ECO:0000313" key="2">
    <source>
        <dbReference type="Proteomes" id="UP001324427"/>
    </source>
</evidence>
<name>A0AAV9JE02_9PEZI</name>
<protein>
    <submittedName>
        <fullName evidence="1">Uncharacterized protein</fullName>
    </submittedName>
</protein>
<dbReference type="EMBL" id="JAVFHQ010000033">
    <property type="protein sequence ID" value="KAK4543350.1"/>
    <property type="molecule type" value="Genomic_DNA"/>
</dbReference>
<proteinExistence type="predicted"/>
<dbReference type="AlphaFoldDB" id="A0AAV9JE02"/>
<gene>
    <name evidence="1" type="ORF">LTR36_005709</name>
</gene>
<organism evidence="1 2">
    <name type="scientific">Oleoguttula mirabilis</name>
    <dbReference type="NCBI Taxonomy" id="1507867"/>
    <lineage>
        <taxon>Eukaryota</taxon>
        <taxon>Fungi</taxon>
        <taxon>Dikarya</taxon>
        <taxon>Ascomycota</taxon>
        <taxon>Pezizomycotina</taxon>
        <taxon>Dothideomycetes</taxon>
        <taxon>Dothideomycetidae</taxon>
        <taxon>Mycosphaerellales</taxon>
        <taxon>Teratosphaeriaceae</taxon>
        <taxon>Oleoguttula</taxon>
    </lineage>
</organism>
<reference evidence="1 2" key="1">
    <citation type="submission" date="2021-11" db="EMBL/GenBank/DDBJ databases">
        <title>Black yeast isolated from Biological Soil Crust.</title>
        <authorList>
            <person name="Kurbessoian T."/>
        </authorList>
    </citation>
    <scope>NUCLEOTIDE SEQUENCE [LARGE SCALE GENOMIC DNA]</scope>
    <source>
        <strain evidence="1 2">CCFEE 5522</strain>
    </source>
</reference>
<sequence length="111" mass="12223">MADTNLAMHNAPDYALFAAEVAATSMHGVIPPETDDRLFLRKVVDQDGNVEYERASHHEAAEYVRSRVNQTELALYASGFRRMEKLRTVAKMATSTRGRAITAGVTVTPQG</sequence>
<comment type="caution">
    <text evidence="1">The sequence shown here is derived from an EMBL/GenBank/DDBJ whole genome shotgun (WGS) entry which is preliminary data.</text>
</comment>
<dbReference type="Proteomes" id="UP001324427">
    <property type="component" value="Unassembled WGS sequence"/>
</dbReference>
<evidence type="ECO:0000313" key="1">
    <source>
        <dbReference type="EMBL" id="KAK4543350.1"/>
    </source>
</evidence>
<keyword evidence="2" id="KW-1185">Reference proteome</keyword>
<accession>A0AAV9JE02</accession>